<feature type="region of interest" description="Disordered" evidence="1">
    <location>
        <begin position="27"/>
        <end position="64"/>
    </location>
</feature>
<dbReference type="EMBL" id="AWUE01023988">
    <property type="protein sequence ID" value="OMO51951.1"/>
    <property type="molecule type" value="Genomic_DNA"/>
</dbReference>
<gene>
    <name evidence="2" type="ORF">COLO4_37453</name>
</gene>
<feature type="compositionally biased region" description="Basic and acidic residues" evidence="1">
    <location>
        <begin position="32"/>
        <end position="41"/>
    </location>
</feature>
<keyword evidence="3" id="KW-1185">Reference proteome</keyword>
<evidence type="ECO:0000313" key="2">
    <source>
        <dbReference type="EMBL" id="OMO51951.1"/>
    </source>
</evidence>
<comment type="caution">
    <text evidence="2">The sequence shown here is derived from an EMBL/GenBank/DDBJ whole genome shotgun (WGS) entry which is preliminary data.</text>
</comment>
<protein>
    <submittedName>
        <fullName evidence="2">Uncharacterized protein</fullName>
    </submittedName>
</protein>
<evidence type="ECO:0000256" key="1">
    <source>
        <dbReference type="SAM" id="MobiDB-lite"/>
    </source>
</evidence>
<name>A0A1R3G1I7_9ROSI</name>
<evidence type="ECO:0000313" key="3">
    <source>
        <dbReference type="Proteomes" id="UP000187203"/>
    </source>
</evidence>
<reference evidence="3" key="1">
    <citation type="submission" date="2013-09" db="EMBL/GenBank/DDBJ databases">
        <title>Corchorus olitorius genome sequencing.</title>
        <authorList>
            <person name="Alam M."/>
            <person name="Haque M.S."/>
            <person name="Islam M.S."/>
            <person name="Emdad E.M."/>
            <person name="Islam M.M."/>
            <person name="Ahmed B."/>
            <person name="Halim A."/>
            <person name="Hossen Q.M.M."/>
            <person name="Hossain M.Z."/>
            <person name="Ahmed R."/>
            <person name="Khan M.M."/>
            <person name="Islam R."/>
            <person name="Rashid M.M."/>
            <person name="Khan S.A."/>
            <person name="Rahman M.S."/>
            <person name="Alam M."/>
            <person name="Yahiya A.S."/>
            <person name="Khan M.S."/>
            <person name="Azam M.S."/>
            <person name="Haque T."/>
            <person name="Lashkar M.Z.H."/>
            <person name="Akhand A.I."/>
            <person name="Morshed G."/>
            <person name="Roy S."/>
            <person name="Uddin K.S."/>
            <person name="Rabeya T."/>
            <person name="Hossain A.S."/>
            <person name="Chowdhury A."/>
            <person name="Snigdha A.R."/>
            <person name="Mortoza M.S."/>
            <person name="Matin S.A."/>
            <person name="Hoque S.M.E."/>
            <person name="Islam M.K."/>
            <person name="Roy D.K."/>
            <person name="Haider R."/>
            <person name="Moosa M.M."/>
            <person name="Elias S.M."/>
            <person name="Hasan A.M."/>
            <person name="Jahan S."/>
            <person name="Shafiuddin M."/>
            <person name="Mahmood N."/>
            <person name="Shommy N.S."/>
        </authorList>
    </citation>
    <scope>NUCLEOTIDE SEQUENCE [LARGE SCALE GENOMIC DNA]</scope>
    <source>
        <strain evidence="3">cv. O-4</strain>
    </source>
</reference>
<dbReference type="AlphaFoldDB" id="A0A1R3G1I7"/>
<accession>A0A1R3G1I7</accession>
<sequence>MSPEPRTTAKTPPLLLFTDFTLKSFKSYPDPPKSKPTESPKHLKTLPPFELPPRYHIETQATKT</sequence>
<organism evidence="2 3">
    <name type="scientific">Corchorus olitorius</name>
    <dbReference type="NCBI Taxonomy" id="93759"/>
    <lineage>
        <taxon>Eukaryota</taxon>
        <taxon>Viridiplantae</taxon>
        <taxon>Streptophyta</taxon>
        <taxon>Embryophyta</taxon>
        <taxon>Tracheophyta</taxon>
        <taxon>Spermatophyta</taxon>
        <taxon>Magnoliopsida</taxon>
        <taxon>eudicotyledons</taxon>
        <taxon>Gunneridae</taxon>
        <taxon>Pentapetalae</taxon>
        <taxon>rosids</taxon>
        <taxon>malvids</taxon>
        <taxon>Malvales</taxon>
        <taxon>Malvaceae</taxon>
        <taxon>Grewioideae</taxon>
        <taxon>Apeibeae</taxon>
        <taxon>Corchorus</taxon>
    </lineage>
</organism>
<dbReference type="Proteomes" id="UP000187203">
    <property type="component" value="Unassembled WGS sequence"/>
</dbReference>
<proteinExistence type="predicted"/>